<dbReference type="SUPFAM" id="SSF46955">
    <property type="entry name" value="Putative DNA-binding domain"/>
    <property type="match status" value="1"/>
</dbReference>
<sequence length="145" mass="16333">MKIGELSKKTGLATSKIRFYEDIGLLRLVNRSANGYRTYPPEAEVILNLISNGQKAGFSLDELRKLLPADLEHWQHDNLFDALHQKLADIEDLERKLAENKQQLKYILAEIEAKPDDIDCKDNAKRVISQIGLGKGVSSDSKAEK</sequence>
<protein>
    <submittedName>
        <fullName evidence="6">MerR family transcriptional regulator</fullName>
    </submittedName>
</protein>
<gene>
    <name evidence="6" type="ORF">AUQ44_19035</name>
</gene>
<dbReference type="InterPro" id="IPR047057">
    <property type="entry name" value="MerR_fam"/>
</dbReference>
<dbReference type="Gene3D" id="1.10.1660.10">
    <property type="match status" value="1"/>
</dbReference>
<dbReference type="GO" id="GO:0003700">
    <property type="term" value="F:DNA-binding transcription factor activity"/>
    <property type="evidence" value="ECO:0007669"/>
    <property type="project" value="InterPro"/>
</dbReference>
<accession>A0A151JDT0</accession>
<feature type="domain" description="HTH merR-type" evidence="5">
    <location>
        <begin position="1"/>
        <end position="69"/>
    </location>
</feature>
<evidence type="ECO:0000256" key="3">
    <source>
        <dbReference type="ARBA" id="ARBA00023163"/>
    </source>
</evidence>
<evidence type="ECO:0000256" key="4">
    <source>
        <dbReference type="SAM" id="Coils"/>
    </source>
</evidence>
<keyword evidence="2" id="KW-0238">DNA-binding</keyword>
<dbReference type="InterPro" id="IPR000551">
    <property type="entry name" value="MerR-type_HTH_dom"/>
</dbReference>
<reference evidence="7" key="1">
    <citation type="submission" date="2015-12" db="EMBL/GenBank/DDBJ databases">
        <authorList>
            <person name="Tarr C.L."/>
            <person name="Gladney L.M."/>
        </authorList>
    </citation>
    <scope>NUCLEOTIDE SEQUENCE [LARGE SCALE GENOMIC DNA]</scope>
    <source>
        <strain evidence="7">2756-81</strain>
    </source>
</reference>
<evidence type="ECO:0000313" key="7">
    <source>
        <dbReference type="Proteomes" id="UP000075349"/>
    </source>
</evidence>
<dbReference type="InterPro" id="IPR009061">
    <property type="entry name" value="DNA-bd_dom_put_sf"/>
</dbReference>
<dbReference type="AlphaFoldDB" id="A0A151JDT0"/>
<organism evidence="6 7">
    <name type="scientific">Vibrio cidicii</name>
    <dbReference type="NCBI Taxonomy" id="1763883"/>
    <lineage>
        <taxon>Bacteria</taxon>
        <taxon>Pseudomonadati</taxon>
        <taxon>Pseudomonadota</taxon>
        <taxon>Gammaproteobacteria</taxon>
        <taxon>Vibrionales</taxon>
        <taxon>Vibrionaceae</taxon>
        <taxon>Vibrio</taxon>
    </lineage>
</organism>
<keyword evidence="1" id="KW-0805">Transcription regulation</keyword>
<keyword evidence="4" id="KW-0175">Coiled coil</keyword>
<dbReference type="Proteomes" id="UP000075349">
    <property type="component" value="Unassembled WGS sequence"/>
</dbReference>
<evidence type="ECO:0000256" key="1">
    <source>
        <dbReference type="ARBA" id="ARBA00023015"/>
    </source>
</evidence>
<proteinExistence type="predicted"/>
<dbReference type="Pfam" id="PF13411">
    <property type="entry name" value="MerR_1"/>
    <property type="match status" value="1"/>
</dbReference>
<comment type="caution">
    <text evidence="6">The sequence shown here is derived from an EMBL/GenBank/DDBJ whole genome shotgun (WGS) entry which is preliminary data.</text>
</comment>
<dbReference type="EMBL" id="LOMK01000002">
    <property type="protein sequence ID" value="KYN23924.1"/>
    <property type="molecule type" value="Genomic_DNA"/>
</dbReference>
<dbReference type="GO" id="GO:0003677">
    <property type="term" value="F:DNA binding"/>
    <property type="evidence" value="ECO:0007669"/>
    <property type="project" value="UniProtKB-KW"/>
</dbReference>
<dbReference type="PROSITE" id="PS00552">
    <property type="entry name" value="HTH_MERR_1"/>
    <property type="match status" value="1"/>
</dbReference>
<evidence type="ECO:0000259" key="5">
    <source>
        <dbReference type="PROSITE" id="PS50937"/>
    </source>
</evidence>
<keyword evidence="3" id="KW-0804">Transcription</keyword>
<evidence type="ECO:0000313" key="6">
    <source>
        <dbReference type="EMBL" id="KYN23924.1"/>
    </source>
</evidence>
<evidence type="ECO:0000256" key="2">
    <source>
        <dbReference type="ARBA" id="ARBA00023125"/>
    </source>
</evidence>
<dbReference type="SMART" id="SM00422">
    <property type="entry name" value="HTH_MERR"/>
    <property type="match status" value="1"/>
</dbReference>
<dbReference type="PROSITE" id="PS50937">
    <property type="entry name" value="HTH_MERR_2"/>
    <property type="match status" value="1"/>
</dbReference>
<name>A0A151JDT0_9VIBR</name>
<dbReference type="PANTHER" id="PTHR30204:SF94">
    <property type="entry name" value="HEAVY METAL-DEPENDENT TRANSCRIPTIONAL REGULATOR HI_0293-RELATED"/>
    <property type="match status" value="1"/>
</dbReference>
<feature type="coiled-coil region" evidence="4">
    <location>
        <begin position="76"/>
        <end position="110"/>
    </location>
</feature>
<dbReference type="PANTHER" id="PTHR30204">
    <property type="entry name" value="REDOX-CYCLING DRUG-SENSING TRANSCRIPTIONAL ACTIVATOR SOXR"/>
    <property type="match status" value="1"/>
</dbReference>